<comment type="caution">
    <text evidence="1">The sequence shown here is derived from an EMBL/GenBank/DDBJ whole genome shotgun (WGS) entry which is preliminary data.</text>
</comment>
<dbReference type="AlphaFoldDB" id="A0A2P8FXC1"/>
<dbReference type="RefSeq" id="WP_106604325.1">
    <property type="nucleotide sequence ID" value="NZ_PYGK01000011.1"/>
</dbReference>
<dbReference type="PROSITE" id="PS51257">
    <property type="entry name" value="PROKAR_LIPOPROTEIN"/>
    <property type="match status" value="1"/>
</dbReference>
<evidence type="ECO:0000313" key="2">
    <source>
        <dbReference type="Proteomes" id="UP000240978"/>
    </source>
</evidence>
<name>A0A2P8FXC1_9BACT</name>
<gene>
    <name evidence="1" type="ORF">CLV42_11175</name>
</gene>
<dbReference type="EMBL" id="PYGK01000011">
    <property type="protein sequence ID" value="PSL26364.1"/>
    <property type="molecule type" value="Genomic_DNA"/>
</dbReference>
<keyword evidence="2" id="KW-1185">Reference proteome</keyword>
<evidence type="ECO:0000313" key="1">
    <source>
        <dbReference type="EMBL" id="PSL26364.1"/>
    </source>
</evidence>
<accession>A0A2P8FXC1</accession>
<protein>
    <submittedName>
        <fullName evidence="1">Uncharacterized protein</fullName>
    </submittedName>
</protein>
<sequence length="304" mass="34531">MRQNWIVSLIAIWMIIACNGNVAKIDGKEVENAVLTANDLSKDYSFESMLDSVIEDVNCAVFPIVNKKIVFQDKYASMDTSQILVIPFSPNGKNFKSSAYSNIKSRYILINPGYIKEFAMKNTLNDATSVKPLLELMILHEIGHFILQRTGAFDAINDGDSTQLGEQQSNLEPEFITSEKKVELEADSLAIVMVRKQKVNKYDCLNVEFNIELLVPAMQFQMSGKRMIDNFGASDIGFLHDPNSSHPNMELRITFMNYFLYPTATLKGLIDDYIYNRTVRPVHNQLLDPRIYQGLEKHLPDDSI</sequence>
<organism evidence="1 2">
    <name type="scientific">Chitinophaga ginsengisoli</name>
    <dbReference type="NCBI Taxonomy" id="363837"/>
    <lineage>
        <taxon>Bacteria</taxon>
        <taxon>Pseudomonadati</taxon>
        <taxon>Bacteroidota</taxon>
        <taxon>Chitinophagia</taxon>
        <taxon>Chitinophagales</taxon>
        <taxon>Chitinophagaceae</taxon>
        <taxon>Chitinophaga</taxon>
    </lineage>
</organism>
<proteinExistence type="predicted"/>
<reference evidence="1 2" key="1">
    <citation type="submission" date="2018-03" db="EMBL/GenBank/DDBJ databases">
        <title>Genomic Encyclopedia of Archaeal and Bacterial Type Strains, Phase II (KMG-II): from individual species to whole genera.</title>
        <authorList>
            <person name="Goeker M."/>
        </authorList>
    </citation>
    <scope>NUCLEOTIDE SEQUENCE [LARGE SCALE GENOMIC DNA]</scope>
    <source>
        <strain evidence="1 2">DSM 18107</strain>
    </source>
</reference>
<dbReference type="OrthoDB" id="1495453at2"/>
<dbReference type="Proteomes" id="UP000240978">
    <property type="component" value="Unassembled WGS sequence"/>
</dbReference>